<reference evidence="3 4" key="1">
    <citation type="submission" date="2018-06" db="EMBL/GenBank/DDBJ databases">
        <title>Draft Genome Sequence of a Novel Marine Bacterium Related to the Verrucomicrobia.</title>
        <authorList>
            <person name="Vosseberg J."/>
            <person name="Martijn J."/>
            <person name="Ettema T.J.G."/>
        </authorList>
    </citation>
    <scope>NUCLEOTIDE SEQUENCE [LARGE SCALE GENOMIC DNA]</scope>
    <source>
        <strain evidence="3">TARA_B100001123</strain>
    </source>
</reference>
<organism evidence="3 4">
    <name type="scientific">Candidatus Moanibacter tarae</name>
    <dbReference type="NCBI Taxonomy" id="2200854"/>
    <lineage>
        <taxon>Bacteria</taxon>
        <taxon>Pseudomonadati</taxon>
        <taxon>Verrucomicrobiota</taxon>
        <taxon>Opitutia</taxon>
        <taxon>Puniceicoccales</taxon>
        <taxon>Puniceicoccales incertae sedis</taxon>
        <taxon>Candidatus Moanibacter</taxon>
    </lineage>
</organism>
<dbReference type="GO" id="GO:0016491">
    <property type="term" value="F:oxidoreductase activity"/>
    <property type="evidence" value="ECO:0007669"/>
    <property type="project" value="UniProtKB-KW"/>
</dbReference>
<proteinExistence type="inferred from homology"/>
<dbReference type="EC" id="1.1.1.350" evidence="3"/>
<dbReference type="KEGG" id="mtar:DF168_00095"/>
<dbReference type="Proteomes" id="UP000247465">
    <property type="component" value="Chromosome"/>
</dbReference>
<evidence type="ECO:0000256" key="2">
    <source>
        <dbReference type="ARBA" id="ARBA00023002"/>
    </source>
</evidence>
<dbReference type="InterPro" id="IPR036111">
    <property type="entry name" value="Mal/L-sulfo/L-lacto_DH-like_sf"/>
</dbReference>
<evidence type="ECO:0000256" key="1">
    <source>
        <dbReference type="ARBA" id="ARBA00006056"/>
    </source>
</evidence>
<dbReference type="AlphaFoldDB" id="A0A2Z4AAT6"/>
<dbReference type="Pfam" id="PF02615">
    <property type="entry name" value="Ldh_2"/>
    <property type="match status" value="1"/>
</dbReference>
<keyword evidence="2 3" id="KW-0560">Oxidoreductase</keyword>
<gene>
    <name evidence="3" type="primary">allD</name>
    <name evidence="3" type="ORF">DF168_00095</name>
</gene>
<dbReference type="SUPFAM" id="SSF89733">
    <property type="entry name" value="L-sulfolactate dehydrogenase-like"/>
    <property type="match status" value="1"/>
</dbReference>
<dbReference type="Gene3D" id="3.30.1370.60">
    <property type="entry name" value="Hypothetical oxidoreductase yiak, domain 2"/>
    <property type="match status" value="1"/>
</dbReference>
<accession>A0A2Z4AAT6</accession>
<dbReference type="PANTHER" id="PTHR11091">
    <property type="entry name" value="OXIDOREDUCTASE-RELATED"/>
    <property type="match status" value="1"/>
</dbReference>
<protein>
    <submittedName>
        <fullName evidence="3">Ureidoglycolate dehydrogenase (NAD(+))</fullName>
        <ecNumber evidence="3">1.1.1.350</ecNumber>
    </submittedName>
</protein>
<dbReference type="InterPro" id="IPR043144">
    <property type="entry name" value="Mal/L-sulf/L-lact_DH-like_ah"/>
</dbReference>
<evidence type="ECO:0000313" key="4">
    <source>
        <dbReference type="Proteomes" id="UP000247465"/>
    </source>
</evidence>
<dbReference type="InterPro" id="IPR043143">
    <property type="entry name" value="Mal/L-sulf/L-lact_DH-like_NADP"/>
</dbReference>
<dbReference type="EMBL" id="CP029803">
    <property type="protein sequence ID" value="AWT58923.1"/>
    <property type="molecule type" value="Genomic_DNA"/>
</dbReference>
<comment type="similarity">
    <text evidence="1">Belongs to the LDH2/MDH2 oxidoreductase family.</text>
</comment>
<dbReference type="Gene3D" id="1.10.1530.10">
    <property type="match status" value="1"/>
</dbReference>
<dbReference type="PANTHER" id="PTHR11091:SF0">
    <property type="entry name" value="MALATE DEHYDROGENASE"/>
    <property type="match status" value="1"/>
</dbReference>
<evidence type="ECO:0000313" key="3">
    <source>
        <dbReference type="EMBL" id="AWT58923.1"/>
    </source>
</evidence>
<name>A0A2Z4AAT6_9BACT</name>
<sequence length="358" mass="38080">MTDSTRKNIQPDDLRRFCTAAMVEAGLSEEDAALSSNVFVKTDTWGTFTHGTRQIRGLMKNARRGRLVVKAREKIVNEGPSWAIIDACDGMPPSICCRAIQLAVKKAQDSGMCYIGIRGSSHYGAAGFYANLIAENGMIGLSMCNVEPCMTVPGGKSKILGTNPIAYAAPTGTDRTIMLDIATSAVAATKIFAAKNEGRDIPDTWLVDEDGIPTTNPNEFPEKGAQLPMAGHKGYGLAVLVELLTATLSGAAMMSGVQSWVADTDESSNQGHAFLAINVGSMMPLAEFCARIASLSDEIKGASMAKGGRIFLPGEIEWNNREKALIEGISMPEDVLISLRGLAEDSGINPADFNLDLG</sequence>
<dbReference type="InterPro" id="IPR003767">
    <property type="entry name" value="Malate/L-lactate_DH-like"/>
</dbReference>